<dbReference type="SUPFAM" id="SSF56601">
    <property type="entry name" value="beta-lactamase/transpeptidase-like"/>
    <property type="match status" value="1"/>
</dbReference>
<keyword evidence="5" id="KW-1185">Reference proteome</keyword>
<dbReference type="Gene3D" id="3.30.457.10">
    <property type="entry name" value="Copper amine oxidase-like, N-terminal domain"/>
    <property type="match status" value="1"/>
</dbReference>
<feature type="domain" description="Copper amine oxidase-like N-terminal" evidence="3">
    <location>
        <begin position="49"/>
        <end position="147"/>
    </location>
</feature>
<dbReference type="PANTHER" id="PTHR46825">
    <property type="entry name" value="D-ALANYL-D-ALANINE-CARBOXYPEPTIDASE/ENDOPEPTIDASE AMPH"/>
    <property type="match status" value="1"/>
</dbReference>
<evidence type="ECO:0000259" key="3">
    <source>
        <dbReference type="Pfam" id="PF07833"/>
    </source>
</evidence>
<dbReference type="OrthoDB" id="9803467at2"/>
<dbReference type="EMBL" id="CP013023">
    <property type="protein sequence ID" value="ANF96423.1"/>
    <property type="molecule type" value="Genomic_DNA"/>
</dbReference>
<proteinExistence type="predicted"/>
<protein>
    <recommendedName>
        <fullName evidence="6">Beta-lactamase-related domain-containing protein</fullName>
    </recommendedName>
</protein>
<dbReference type="PANTHER" id="PTHR46825:SF9">
    <property type="entry name" value="BETA-LACTAMASE-RELATED DOMAIN-CONTAINING PROTEIN"/>
    <property type="match status" value="1"/>
</dbReference>
<dbReference type="InterPro" id="IPR012338">
    <property type="entry name" value="Beta-lactam/transpept-like"/>
</dbReference>
<reference evidence="4 5" key="2">
    <citation type="journal article" date="2016" name="Int. J. Syst. Evol. Microbiol.">
        <title>Paenibacillus bovis sp. nov., isolated from raw yak (Bos grunniens) milk.</title>
        <authorList>
            <person name="Gao C."/>
            <person name="Han J."/>
            <person name="Liu Z."/>
            <person name="Xu X."/>
            <person name="Hang F."/>
            <person name="Wu Z."/>
        </authorList>
    </citation>
    <scope>NUCLEOTIDE SEQUENCE [LARGE SCALE GENOMIC DNA]</scope>
    <source>
        <strain evidence="4 5">BD3526</strain>
    </source>
</reference>
<dbReference type="Gene3D" id="3.40.710.10">
    <property type="entry name" value="DD-peptidase/beta-lactamase superfamily"/>
    <property type="match status" value="1"/>
</dbReference>
<name>A0A172ZFZ1_9BACL</name>
<feature type="domain" description="Beta-lactamase-related" evidence="2">
    <location>
        <begin position="170"/>
        <end position="459"/>
    </location>
</feature>
<dbReference type="SUPFAM" id="SSF55383">
    <property type="entry name" value="Copper amine oxidase, domain N"/>
    <property type="match status" value="1"/>
</dbReference>
<evidence type="ECO:0008006" key="6">
    <source>
        <dbReference type="Google" id="ProtNLM"/>
    </source>
</evidence>
<feature type="chain" id="PRO_5038922975" description="Beta-lactamase-related domain-containing protein" evidence="1">
    <location>
        <begin position="32"/>
        <end position="480"/>
    </location>
</feature>
<feature type="signal peptide" evidence="1">
    <location>
        <begin position="1"/>
        <end position="31"/>
    </location>
</feature>
<organism evidence="4 5">
    <name type="scientific">Paenibacillus bovis</name>
    <dbReference type="NCBI Taxonomy" id="1616788"/>
    <lineage>
        <taxon>Bacteria</taxon>
        <taxon>Bacillati</taxon>
        <taxon>Bacillota</taxon>
        <taxon>Bacilli</taxon>
        <taxon>Bacillales</taxon>
        <taxon>Paenibacillaceae</taxon>
        <taxon>Paenibacillus</taxon>
    </lineage>
</organism>
<evidence type="ECO:0000313" key="5">
    <source>
        <dbReference type="Proteomes" id="UP000078148"/>
    </source>
</evidence>
<dbReference type="InterPro" id="IPR050491">
    <property type="entry name" value="AmpC-like"/>
</dbReference>
<dbReference type="RefSeq" id="WP_060534257.1">
    <property type="nucleotide sequence ID" value="NZ_CP013023.1"/>
</dbReference>
<dbReference type="InterPro" id="IPR036582">
    <property type="entry name" value="Mao_N_sf"/>
</dbReference>
<dbReference type="AlphaFoldDB" id="A0A172ZFZ1"/>
<dbReference type="InterPro" id="IPR012854">
    <property type="entry name" value="Cu_amine_oxidase-like_N"/>
</dbReference>
<evidence type="ECO:0000259" key="2">
    <source>
        <dbReference type="Pfam" id="PF00144"/>
    </source>
</evidence>
<gene>
    <name evidence="4" type="ORF">AR543_10675</name>
</gene>
<dbReference type="Pfam" id="PF00144">
    <property type="entry name" value="Beta-lactamase"/>
    <property type="match status" value="1"/>
</dbReference>
<keyword evidence="1" id="KW-0732">Signal</keyword>
<accession>A0A172ZFZ1</accession>
<dbReference type="Pfam" id="PF07833">
    <property type="entry name" value="Cu_amine_oxidN1"/>
    <property type="match status" value="1"/>
</dbReference>
<evidence type="ECO:0000256" key="1">
    <source>
        <dbReference type="SAM" id="SignalP"/>
    </source>
</evidence>
<dbReference type="Proteomes" id="UP000078148">
    <property type="component" value="Chromosome"/>
</dbReference>
<dbReference type="InterPro" id="IPR001466">
    <property type="entry name" value="Beta-lactam-related"/>
</dbReference>
<evidence type="ECO:0000313" key="4">
    <source>
        <dbReference type="EMBL" id="ANF96423.1"/>
    </source>
</evidence>
<sequence>MLFKSKGNKLAMITKLAVVSALTVSIGSASYSIPQVQAATSEKPAVITIAGQEINWSTAPFVMNGTTMVPLREAASALGAKATWDAPTRSVVMYSNGDTIVHTPNTSVITLDGYTIQMPEPSRNVSGTMMVPARFLADAFKAKLTLNSTPELATINLTPDQETVMNSSAKTVDDYLQKQGYSGLALVAYKGKVVLKKGYGLSGGQSTTDPDGVSRIASLSKSFTASSIMKLVEEGKISLDDKLTKYIPDFPRGDEMTIHMLLSHTAGFNSNFTRGEGVTLQDTVNEIKTKPLRFEPGTTFNYSNQGYVLLAYIVEQVSGETYGQYIQHTFLDPLNMKDTGEATPESKTIKGYVKDKATDEWSEAGYYASQSGTGTFYSSLDDMMKWYRSFANHTILSEQTIDRMFTPYSALKPYGYAFLIKDVAGKHTIYHNGSGTGYATGFTYNLDDDVLVILLGNHYGMDIATMLTDTQTLANKALVK</sequence>
<reference evidence="5" key="1">
    <citation type="submission" date="2015-10" db="EMBL/GenBank/DDBJ databases">
        <title>Genome of Paenibacillus bovis sp. nov.</title>
        <authorList>
            <person name="Wu Z."/>
            <person name="Gao C."/>
            <person name="Liu Z."/>
            <person name="Zheng H."/>
        </authorList>
    </citation>
    <scope>NUCLEOTIDE SEQUENCE [LARGE SCALE GENOMIC DNA]</scope>
    <source>
        <strain evidence="5">BD3526</strain>
    </source>
</reference>
<dbReference type="KEGG" id="pbv:AR543_10675"/>